<comment type="caution">
    <text evidence="1">The sequence shown here is derived from an EMBL/GenBank/DDBJ whole genome shotgun (WGS) entry which is preliminary data.</text>
</comment>
<dbReference type="EMBL" id="JAEMNV010000009">
    <property type="protein sequence ID" value="MBJ8341963.1"/>
    <property type="molecule type" value="Genomic_DNA"/>
</dbReference>
<dbReference type="AlphaFoldDB" id="A0A934NVC3"/>
<reference evidence="1" key="1">
    <citation type="submission" date="2020-12" db="EMBL/GenBank/DDBJ databases">
        <title>Antrihabitans popcorni sp. nov. and Antrihabitans auranticaus sp. nov., isolated from a larva cave.</title>
        <authorList>
            <person name="Lee S.D."/>
            <person name="Kim I.S."/>
        </authorList>
    </citation>
    <scope>NUCLEOTIDE SEQUENCE</scope>
    <source>
        <strain evidence="1">YC3-6</strain>
    </source>
</reference>
<dbReference type="Proteomes" id="UP000655868">
    <property type="component" value="Unassembled WGS sequence"/>
</dbReference>
<gene>
    <name evidence="1" type="ORF">JGU71_24045</name>
</gene>
<sequence length="279" mass="29389">MSSSNEFHKIVDAVRRDVDRIAITAAIATLSAPCFRGAAEECASREYVRIVREKTPLRLLHLNVPGRTVPSVAAQLADLDPTVSAVLVTGSIVPEDTTALRAEVAALNGPTVLFELDLLTATLTAAAIGVLRSRDVPPRAGRIVIAGAERAPLLTPALTASRCATVVHWGVDDRSVESLQNLMRTNDVLIALDDRVPRDLAPAQTVRPPTDPTAQCSLVLPGLLSAMCGFGGATVTPQLLMASGVALTVLSGHDELLPDSDDPLLVAAVARFATRALFE</sequence>
<dbReference type="RefSeq" id="WP_199707108.1">
    <property type="nucleotide sequence ID" value="NZ_JAEMNV010000009.1"/>
</dbReference>
<proteinExistence type="predicted"/>
<organism evidence="1 2">
    <name type="scientific">Antrihabitans stalagmiti</name>
    <dbReference type="NCBI Taxonomy" id="2799499"/>
    <lineage>
        <taxon>Bacteria</taxon>
        <taxon>Bacillati</taxon>
        <taxon>Actinomycetota</taxon>
        <taxon>Actinomycetes</taxon>
        <taxon>Mycobacteriales</taxon>
        <taxon>Nocardiaceae</taxon>
        <taxon>Antrihabitans</taxon>
    </lineage>
</organism>
<name>A0A934NVC3_9NOCA</name>
<evidence type="ECO:0000313" key="1">
    <source>
        <dbReference type="EMBL" id="MBJ8341963.1"/>
    </source>
</evidence>
<keyword evidence="2" id="KW-1185">Reference proteome</keyword>
<evidence type="ECO:0000313" key="2">
    <source>
        <dbReference type="Proteomes" id="UP000655868"/>
    </source>
</evidence>
<accession>A0A934NVC3</accession>
<protein>
    <submittedName>
        <fullName evidence="1">Uncharacterized protein</fullName>
    </submittedName>
</protein>